<proteinExistence type="predicted"/>
<evidence type="ECO:0000313" key="1">
    <source>
        <dbReference type="EMBL" id="MBP2033854.1"/>
    </source>
</evidence>
<reference evidence="1 2" key="1">
    <citation type="submission" date="2021-03" db="EMBL/GenBank/DDBJ databases">
        <title>Genomic Encyclopedia of Type Strains, Phase IV (KMG-IV): sequencing the most valuable type-strain genomes for metagenomic binning, comparative biology and taxonomic classification.</title>
        <authorList>
            <person name="Goeker M."/>
        </authorList>
    </citation>
    <scope>NUCLEOTIDE SEQUENCE [LARGE SCALE GENOMIC DNA]</scope>
    <source>
        <strain evidence="1 2">DSM 28783</strain>
    </source>
</reference>
<keyword evidence="2" id="KW-1185">Reference proteome</keyword>
<organism evidence="1 2">
    <name type="scientific">Clostridium algifaecis</name>
    <dbReference type="NCBI Taxonomy" id="1472040"/>
    <lineage>
        <taxon>Bacteria</taxon>
        <taxon>Bacillati</taxon>
        <taxon>Bacillota</taxon>
        <taxon>Clostridia</taxon>
        <taxon>Eubacteriales</taxon>
        <taxon>Clostridiaceae</taxon>
        <taxon>Clostridium</taxon>
    </lineage>
</organism>
<protein>
    <submittedName>
        <fullName evidence="1">CxxH/CxxC protein (TIGR04129 family)</fullName>
    </submittedName>
</protein>
<comment type="caution">
    <text evidence="1">The sequence shown here is derived from an EMBL/GenBank/DDBJ whole genome shotgun (WGS) entry which is preliminary data.</text>
</comment>
<name>A0ABS4KUX7_9CLOT</name>
<gene>
    <name evidence="1" type="ORF">J2Z42_002561</name>
</gene>
<sequence>MAIDDFLVENETFPYLVYVNNLDVGEDLNQNCNFKCSYCDKIARYALKIKS</sequence>
<dbReference type="EMBL" id="JAGGLM010000023">
    <property type="protein sequence ID" value="MBP2033854.1"/>
    <property type="molecule type" value="Genomic_DNA"/>
</dbReference>
<dbReference type="Proteomes" id="UP001519307">
    <property type="component" value="Unassembled WGS sequence"/>
</dbReference>
<evidence type="ECO:0000313" key="2">
    <source>
        <dbReference type="Proteomes" id="UP001519307"/>
    </source>
</evidence>
<accession>A0ABS4KUX7</accession>